<protein>
    <submittedName>
        <fullName evidence="2">Uncharacterized protein</fullName>
    </submittedName>
</protein>
<reference evidence="2 3" key="1">
    <citation type="submission" date="2020-02" db="EMBL/GenBank/DDBJ databases">
        <title>Characterization of phylogenetic diversity of novel bifidobacterial species isolated in Czech ZOOs.</title>
        <authorList>
            <person name="Lugli G.A."/>
            <person name="Vera N.B."/>
            <person name="Ventura M."/>
        </authorList>
    </citation>
    <scope>NUCLEOTIDE SEQUENCE [LARGE SCALE GENOMIC DNA]</scope>
    <source>
        <strain evidence="2 3">DSM 109957</strain>
    </source>
</reference>
<feature type="region of interest" description="Disordered" evidence="1">
    <location>
        <begin position="141"/>
        <end position="160"/>
    </location>
</feature>
<accession>A0A7Y0EPB5</accession>
<proteinExistence type="predicted"/>
<dbReference type="AlphaFoldDB" id="A0A7Y0EPB5"/>
<evidence type="ECO:0000313" key="3">
    <source>
        <dbReference type="Proteomes" id="UP000532194"/>
    </source>
</evidence>
<organism evidence="2 3">
    <name type="scientific">Bifidobacterium oedipodis</name>
    <dbReference type="NCBI Taxonomy" id="2675322"/>
    <lineage>
        <taxon>Bacteria</taxon>
        <taxon>Bacillati</taxon>
        <taxon>Actinomycetota</taxon>
        <taxon>Actinomycetes</taxon>
        <taxon>Bifidobacteriales</taxon>
        <taxon>Bifidobacteriaceae</taxon>
        <taxon>Bifidobacterium</taxon>
    </lineage>
</organism>
<evidence type="ECO:0000256" key="1">
    <source>
        <dbReference type="SAM" id="MobiDB-lite"/>
    </source>
</evidence>
<keyword evidence="3" id="KW-1185">Reference proteome</keyword>
<dbReference type="Proteomes" id="UP000532194">
    <property type="component" value="Unassembled WGS sequence"/>
</dbReference>
<gene>
    <name evidence="2" type="ORF">G1C95_1127</name>
</gene>
<comment type="caution">
    <text evidence="2">The sequence shown here is derived from an EMBL/GenBank/DDBJ whole genome shotgun (WGS) entry which is preliminary data.</text>
</comment>
<sequence length="160" mass="17391">MVYLNACCTGFLRIFECVTYLRRTVAVCPSGMEKRPYILASLPRLTALSVLSGCSSMRPGSAMESVRSYGIAPSTPEMFTSNTTRGPDASNMFALIPKLTIGADPSVRSICHTRPMNDSPEKANVAQSTQVNIHSFHPVHNHINGGARCRNKTTRQSATV</sequence>
<name>A0A7Y0EPB5_9BIFI</name>
<dbReference type="EMBL" id="JAAIII010000003">
    <property type="protein sequence ID" value="NMM93940.1"/>
    <property type="molecule type" value="Genomic_DNA"/>
</dbReference>
<evidence type="ECO:0000313" key="2">
    <source>
        <dbReference type="EMBL" id="NMM93940.1"/>
    </source>
</evidence>